<proteinExistence type="predicted"/>
<evidence type="ECO:0000313" key="2">
    <source>
        <dbReference type="EMBL" id="PND02520.1"/>
    </source>
</evidence>
<organism evidence="2 3">
    <name type="scientific">Akkermansia muciniphila</name>
    <dbReference type="NCBI Taxonomy" id="239935"/>
    <lineage>
        <taxon>Bacteria</taxon>
        <taxon>Pseudomonadati</taxon>
        <taxon>Verrucomicrobiota</taxon>
        <taxon>Verrucomicrobiia</taxon>
        <taxon>Verrucomicrobiales</taxon>
        <taxon>Akkermansiaceae</taxon>
        <taxon>Akkermansia</taxon>
    </lineage>
</organism>
<dbReference type="EMBL" id="PJLB01000008">
    <property type="protein sequence ID" value="PND02520.1"/>
    <property type="molecule type" value="Genomic_DNA"/>
</dbReference>
<dbReference type="RefSeq" id="WP_102748430.1">
    <property type="nucleotide sequence ID" value="NZ_PJLB01000008.1"/>
</dbReference>
<dbReference type="Proteomes" id="UP000236075">
    <property type="component" value="Unassembled WGS sequence"/>
</dbReference>
<dbReference type="InterPro" id="IPR006640">
    <property type="entry name" value="SprT-like_domain"/>
</dbReference>
<sequence length="232" mass="26871">MNSWQHSNYGTTSANLSKDFLFLRLLKEKRLFPEKPVLHGNSVMMPFSIFPAPHFMLCCPCNMTMGNDQSGERDSFRNIETYARLKMDELGLADWQFGWDRAKRRLGVCRLLEKSITISIHFVRANLETPHEIRDTILHEIAHALAWTRHGERTHGPRWKQICREIGAVPCASAKPDAIRVTTYKYLLRLKTTGEIVGKYHRRPSFAKYLKRMALKGRPDTLGQLELAPYEE</sequence>
<dbReference type="Pfam" id="PF10263">
    <property type="entry name" value="SprT-like"/>
    <property type="match status" value="1"/>
</dbReference>
<reference evidence="2 3" key="1">
    <citation type="journal article" date="2017" name="BMC Genomics">
        <title>Genome sequencing of 39 Akkermansia muciniphila isolates reveals its population structure, genomic and functional diverisity, and global distribution in mammalian gut microbiotas.</title>
        <authorList>
            <person name="Guo X."/>
            <person name="Li S."/>
            <person name="Zhang J."/>
            <person name="Wu F."/>
            <person name="Li X."/>
            <person name="Wu D."/>
            <person name="Zhang M."/>
            <person name="Ou Z."/>
            <person name="Jie Z."/>
            <person name="Yan Q."/>
            <person name="Li P."/>
            <person name="Yi J."/>
            <person name="Peng Y."/>
        </authorList>
    </citation>
    <scope>NUCLEOTIDE SEQUENCE [LARGE SCALE GENOMIC DNA]</scope>
    <source>
        <strain evidence="2 3">GP28</strain>
    </source>
</reference>
<gene>
    <name evidence="2" type="ORF">CXT95_07650</name>
</gene>
<evidence type="ECO:0000313" key="3">
    <source>
        <dbReference type="Proteomes" id="UP000236075"/>
    </source>
</evidence>
<evidence type="ECO:0000259" key="1">
    <source>
        <dbReference type="Pfam" id="PF10263"/>
    </source>
</evidence>
<comment type="caution">
    <text evidence="2">The sequence shown here is derived from an EMBL/GenBank/DDBJ whole genome shotgun (WGS) entry which is preliminary data.</text>
</comment>
<name>A0AAX0WJS2_9BACT</name>
<dbReference type="AlphaFoldDB" id="A0AAX0WJS2"/>
<dbReference type="GO" id="GO:0006950">
    <property type="term" value="P:response to stress"/>
    <property type="evidence" value="ECO:0007669"/>
    <property type="project" value="UniProtKB-ARBA"/>
</dbReference>
<protein>
    <recommendedName>
        <fullName evidence="1">SprT-like domain-containing protein</fullName>
    </recommendedName>
</protein>
<feature type="domain" description="SprT-like" evidence="1">
    <location>
        <begin position="88"/>
        <end position="170"/>
    </location>
</feature>
<accession>A0AAX0WJS2</accession>